<organism evidence="1 2">
    <name type="scientific">Colletotrichum spinosum</name>
    <dbReference type="NCBI Taxonomy" id="1347390"/>
    <lineage>
        <taxon>Eukaryota</taxon>
        <taxon>Fungi</taxon>
        <taxon>Dikarya</taxon>
        <taxon>Ascomycota</taxon>
        <taxon>Pezizomycotina</taxon>
        <taxon>Sordariomycetes</taxon>
        <taxon>Hypocreomycetidae</taxon>
        <taxon>Glomerellales</taxon>
        <taxon>Glomerellaceae</taxon>
        <taxon>Colletotrichum</taxon>
        <taxon>Colletotrichum orbiculare species complex</taxon>
    </lineage>
</organism>
<evidence type="ECO:0000313" key="2">
    <source>
        <dbReference type="Proteomes" id="UP000295083"/>
    </source>
</evidence>
<protein>
    <submittedName>
        <fullName evidence="1">Uncharacterized protein</fullName>
    </submittedName>
</protein>
<accession>A0A4R8QSG6</accession>
<dbReference type="AlphaFoldDB" id="A0A4R8QSG6"/>
<sequence>MQALRLTDCEASEAGRHLHCELGGRNPAAWHSTCTAAICGVGGVEMEQKLGAEERSSRSVRGSLYLGRTRPDVGTTYHRLA</sequence>
<gene>
    <name evidence="1" type="ORF">C8035_v005386</name>
</gene>
<evidence type="ECO:0000313" key="1">
    <source>
        <dbReference type="EMBL" id="TDZ39594.1"/>
    </source>
</evidence>
<dbReference type="Proteomes" id="UP000295083">
    <property type="component" value="Unassembled WGS sequence"/>
</dbReference>
<comment type="caution">
    <text evidence="1">The sequence shown here is derived from an EMBL/GenBank/DDBJ whole genome shotgun (WGS) entry which is preliminary data.</text>
</comment>
<dbReference type="EMBL" id="QAPG01000009">
    <property type="protein sequence ID" value="TDZ39594.1"/>
    <property type="molecule type" value="Genomic_DNA"/>
</dbReference>
<proteinExistence type="predicted"/>
<reference evidence="1 2" key="1">
    <citation type="submission" date="2018-11" db="EMBL/GenBank/DDBJ databases">
        <title>Genome sequence and assembly of Colletotrichum spinosum.</title>
        <authorList>
            <person name="Gan P."/>
            <person name="Shirasu K."/>
        </authorList>
    </citation>
    <scope>NUCLEOTIDE SEQUENCE [LARGE SCALE GENOMIC DNA]</scope>
    <source>
        <strain evidence="1 2">CBS 515.97</strain>
    </source>
</reference>
<keyword evidence="2" id="KW-1185">Reference proteome</keyword>
<name>A0A4R8QSG6_9PEZI</name>